<evidence type="ECO:0000313" key="2">
    <source>
        <dbReference type="EMBL" id="DAD97999.1"/>
    </source>
</evidence>
<feature type="region of interest" description="Disordered" evidence="1">
    <location>
        <begin position="144"/>
        <end position="172"/>
    </location>
</feature>
<protein>
    <submittedName>
        <fullName evidence="2">Tail assembly chaperone protein</fullName>
    </submittedName>
</protein>
<proteinExistence type="predicted"/>
<dbReference type="EMBL" id="BK015251">
    <property type="protein sequence ID" value="DAD97999.1"/>
    <property type="molecule type" value="Genomic_DNA"/>
</dbReference>
<sequence length="172" mass="19373">MVIGWERVKIMMNINVNGKEYKVEFSFGAAECKEIVQKMFSVVNGSYLLAQTDKSVAQASFDGLANMTADVPEICILAIYAGCIDNNPVTMDEAKELTRAYITEKRKTDKSYGYRTLFEEIKKAMEDDGFFELSGITAMLEEMANNVEEATQEQKKPTVVPQDHKKKQTSTK</sequence>
<name>A0A8S5NUD2_9CAUD</name>
<reference evidence="2" key="1">
    <citation type="journal article" date="2021" name="Proc. Natl. Acad. Sci. U.S.A.">
        <title>A Catalog of Tens of Thousands of Viruses from Human Metagenomes Reveals Hidden Associations with Chronic Diseases.</title>
        <authorList>
            <person name="Tisza M.J."/>
            <person name="Buck C.B."/>
        </authorList>
    </citation>
    <scope>NUCLEOTIDE SEQUENCE</scope>
    <source>
        <strain evidence="2">CtnMb19</strain>
    </source>
</reference>
<organism evidence="2">
    <name type="scientific">Siphoviridae sp. ctnMb19</name>
    <dbReference type="NCBI Taxonomy" id="2825659"/>
    <lineage>
        <taxon>Viruses</taxon>
        <taxon>Duplodnaviria</taxon>
        <taxon>Heunggongvirae</taxon>
        <taxon>Uroviricota</taxon>
        <taxon>Caudoviricetes</taxon>
    </lineage>
</organism>
<accession>A0A8S5NUD2</accession>
<evidence type="ECO:0000256" key="1">
    <source>
        <dbReference type="SAM" id="MobiDB-lite"/>
    </source>
</evidence>